<comment type="caution">
    <text evidence="2">The sequence shown here is derived from an EMBL/GenBank/DDBJ whole genome shotgun (WGS) entry which is preliminary data.</text>
</comment>
<proteinExistence type="predicted"/>
<keyword evidence="1" id="KW-0732">Signal</keyword>
<reference evidence="2" key="1">
    <citation type="submission" date="2019-12" db="EMBL/GenBank/DDBJ databases">
        <title>Genome sequencing and annotation of Brassica cretica.</title>
        <authorList>
            <person name="Studholme D.J."/>
            <person name="Sarris P.F."/>
        </authorList>
    </citation>
    <scope>NUCLEOTIDE SEQUENCE</scope>
    <source>
        <strain evidence="2">PFS-001/15</strain>
        <tissue evidence="2">Leaf</tissue>
    </source>
</reference>
<accession>A0A8S9HG92</accession>
<evidence type="ECO:0008006" key="4">
    <source>
        <dbReference type="Google" id="ProtNLM"/>
    </source>
</evidence>
<dbReference type="AlphaFoldDB" id="A0A8S9HG92"/>
<dbReference type="EMBL" id="QGKW02001940">
    <property type="protein sequence ID" value="KAF2557019.1"/>
    <property type="molecule type" value="Genomic_DNA"/>
</dbReference>
<dbReference type="Proteomes" id="UP000712281">
    <property type="component" value="Unassembled WGS sequence"/>
</dbReference>
<feature type="signal peptide" evidence="1">
    <location>
        <begin position="1"/>
        <end position="21"/>
    </location>
</feature>
<feature type="chain" id="PRO_5035884261" description="Prolamin-like domain-containing protein" evidence="1">
    <location>
        <begin position="22"/>
        <end position="106"/>
    </location>
</feature>
<evidence type="ECO:0000256" key="1">
    <source>
        <dbReference type="SAM" id="SignalP"/>
    </source>
</evidence>
<gene>
    <name evidence="2" type="ORF">F2Q68_00017457</name>
</gene>
<name>A0A8S9HG92_BRACR</name>
<organism evidence="2 3">
    <name type="scientific">Brassica cretica</name>
    <name type="common">Mustard</name>
    <dbReference type="NCBI Taxonomy" id="69181"/>
    <lineage>
        <taxon>Eukaryota</taxon>
        <taxon>Viridiplantae</taxon>
        <taxon>Streptophyta</taxon>
        <taxon>Embryophyta</taxon>
        <taxon>Tracheophyta</taxon>
        <taxon>Spermatophyta</taxon>
        <taxon>Magnoliopsida</taxon>
        <taxon>eudicotyledons</taxon>
        <taxon>Gunneridae</taxon>
        <taxon>Pentapetalae</taxon>
        <taxon>rosids</taxon>
        <taxon>malvids</taxon>
        <taxon>Brassicales</taxon>
        <taxon>Brassicaceae</taxon>
        <taxon>Brassiceae</taxon>
        <taxon>Brassica</taxon>
    </lineage>
</organism>
<dbReference type="OrthoDB" id="1025388at2759"/>
<evidence type="ECO:0000313" key="3">
    <source>
        <dbReference type="Proteomes" id="UP000712281"/>
    </source>
</evidence>
<evidence type="ECO:0000313" key="2">
    <source>
        <dbReference type="EMBL" id="KAF2557019.1"/>
    </source>
</evidence>
<sequence>MQRKWAKIMFALIMIIISVSLQGDAYEQRSDFARTPSSALAHQSENELIPKPIPCMSDVTKIPDCIKAVMHFRFIEVTKECFGVEFPCKFIYRFLLRVVCKIVGHI</sequence>
<protein>
    <recommendedName>
        <fullName evidence="4">Prolamin-like domain-containing protein</fullName>
    </recommendedName>
</protein>